<evidence type="ECO:0000259" key="2">
    <source>
        <dbReference type="Pfam" id="PF10390"/>
    </source>
</evidence>
<dbReference type="AlphaFoldDB" id="A0A9W8LYP0"/>
<protein>
    <recommendedName>
        <fullName evidence="2">RNA polymerase II elongation factor ELL N-terminal domain-containing protein</fullName>
    </recommendedName>
</protein>
<evidence type="ECO:0000313" key="3">
    <source>
        <dbReference type="EMBL" id="KAJ2848418.1"/>
    </source>
</evidence>
<feature type="region of interest" description="Disordered" evidence="1">
    <location>
        <begin position="376"/>
        <end position="397"/>
    </location>
</feature>
<feature type="region of interest" description="Disordered" evidence="1">
    <location>
        <begin position="261"/>
        <end position="357"/>
    </location>
</feature>
<keyword evidence="4" id="KW-1185">Reference proteome</keyword>
<feature type="domain" description="RNA polymerase II elongation factor ELL N-terminal" evidence="2">
    <location>
        <begin position="122"/>
        <end position="233"/>
    </location>
</feature>
<dbReference type="InterPro" id="IPR042065">
    <property type="entry name" value="E3_ELL-like"/>
</dbReference>
<comment type="caution">
    <text evidence="3">The sequence shown here is derived from an EMBL/GenBank/DDBJ whole genome shotgun (WGS) entry which is preliminary data.</text>
</comment>
<sequence>MKTPLLFVKLPRHVVESLQTTPSEELQLVLGGKERITTGILHVGQARYDVRYSNERSSAPPLLFQGSSTTPDMGDGWAQWTQCGKLMGKLTMLNKAKQPTRTHISNTTASAVAASSDSHAKAAASVSRFPQSVAVSSAAKSTPQKKPGIFRQNREMLREKILHMLALAPIDEAQILESVKAPQNVAMDILASVGQKSNSIWSLKPENFRLVQIDSWQAYSKQDKLQVADNALRAFDELNLSAGDADRMRVEKLQRRLELGLDYSPDTKQEPNPAAEMPVKGASHLPTSSMKTTPPKKKPMRSVIAPTLNKPRHLDASKSHKRPHGLQSTGISAPPTAASSTFYSTNGPADVAPAETPNRDFANFSARADRAAPLLSGKSVEEASEDGVNNEAGDGSELGASQRWAMTSAPPTAVSTSFGNGNHAVKKHVQRLQNKHSRHTSVDYHPASDAETEYRRRSRGRKDYSPSGSPLKPISRSHSRSSRRSPPEFASGREGRGQHRPVRSQPLQLQSLASASMRSDDAETDAAVHRVQEKLAQKMNERRIPAAKLRSRSSSDPGRRSIFHRPRGPSLSPISDLPRSPSPAEEAKVEPADTIEDLDRLHSLLTSAYAEYSQLRLQIESHCMSFESLATELAEAQAACNEAMAERQKAEAEREEGEEIPDDSHAGSSLGFNAVTDKCASDGARLYWMETPNGAWLADGPDAIVGQDIDREGHPCRTQKLLPEEERVLKANQAIIDQYIEMGSEDVRRWVRRYLRLHAQIELMDHELTTAYQRIYNEISAQYESLRDELGDSDVDAALADANLSEIASKPQPQELNIDMYKDNVSTSLSGLATATSHS</sequence>
<dbReference type="GO" id="GO:0006368">
    <property type="term" value="P:transcription elongation by RNA polymerase II"/>
    <property type="evidence" value="ECO:0007669"/>
    <property type="project" value="InterPro"/>
</dbReference>
<dbReference type="OrthoDB" id="2587563at2759"/>
<dbReference type="InterPro" id="IPR036390">
    <property type="entry name" value="WH_DNA-bd_sf"/>
</dbReference>
<feature type="region of interest" description="Disordered" evidence="1">
    <location>
        <begin position="646"/>
        <end position="671"/>
    </location>
</feature>
<feature type="region of interest" description="Disordered" evidence="1">
    <location>
        <begin position="536"/>
        <end position="594"/>
    </location>
</feature>
<reference evidence="3" key="1">
    <citation type="submission" date="2022-07" db="EMBL/GenBank/DDBJ databases">
        <title>Phylogenomic reconstructions and comparative analyses of Kickxellomycotina fungi.</title>
        <authorList>
            <person name="Reynolds N.K."/>
            <person name="Stajich J.E."/>
            <person name="Barry K."/>
            <person name="Grigoriev I.V."/>
            <person name="Crous P."/>
            <person name="Smith M.E."/>
        </authorList>
    </citation>
    <scope>NUCLEOTIDE SEQUENCE</scope>
    <source>
        <strain evidence="3">NRRL 1566</strain>
    </source>
</reference>
<feature type="compositionally biased region" description="Basic and acidic residues" evidence="1">
    <location>
        <begin position="585"/>
        <end position="594"/>
    </location>
</feature>
<dbReference type="SUPFAM" id="SSF46785">
    <property type="entry name" value="Winged helix' DNA-binding domain"/>
    <property type="match status" value="1"/>
</dbReference>
<feature type="region of interest" description="Disordered" evidence="1">
    <location>
        <begin position="427"/>
        <end position="508"/>
    </location>
</feature>
<dbReference type="EMBL" id="JANBUW010000171">
    <property type="protein sequence ID" value="KAJ2848418.1"/>
    <property type="molecule type" value="Genomic_DNA"/>
</dbReference>
<dbReference type="Gene3D" id="1.10.10.2670">
    <property type="entry name" value="E3 ubiquitin-protein ligase"/>
    <property type="match status" value="1"/>
</dbReference>
<organism evidence="3 4">
    <name type="scientific">Coemansia brasiliensis</name>
    <dbReference type="NCBI Taxonomy" id="2650707"/>
    <lineage>
        <taxon>Eukaryota</taxon>
        <taxon>Fungi</taxon>
        <taxon>Fungi incertae sedis</taxon>
        <taxon>Zoopagomycota</taxon>
        <taxon>Kickxellomycotina</taxon>
        <taxon>Kickxellomycetes</taxon>
        <taxon>Kickxellales</taxon>
        <taxon>Kickxellaceae</taxon>
        <taxon>Coemansia</taxon>
    </lineage>
</organism>
<evidence type="ECO:0000256" key="1">
    <source>
        <dbReference type="SAM" id="MobiDB-lite"/>
    </source>
</evidence>
<feature type="compositionally biased region" description="Basic and acidic residues" evidence="1">
    <location>
        <begin position="440"/>
        <end position="455"/>
    </location>
</feature>
<proteinExistence type="predicted"/>
<feature type="compositionally biased region" description="Basic residues" evidence="1">
    <location>
        <begin position="427"/>
        <end position="439"/>
    </location>
</feature>
<gene>
    <name evidence="3" type="ORF">IWW36_003310</name>
</gene>
<dbReference type="Proteomes" id="UP001139887">
    <property type="component" value="Unassembled WGS sequence"/>
</dbReference>
<feature type="compositionally biased region" description="Polar residues" evidence="1">
    <location>
        <begin position="326"/>
        <end position="347"/>
    </location>
</feature>
<accession>A0A9W8LYP0</accession>
<dbReference type="Pfam" id="PF10390">
    <property type="entry name" value="ELL"/>
    <property type="match status" value="1"/>
</dbReference>
<dbReference type="InterPro" id="IPR019464">
    <property type="entry name" value="ELL_N"/>
</dbReference>
<name>A0A9W8LYP0_9FUNG</name>
<dbReference type="GO" id="GO:0008023">
    <property type="term" value="C:transcription elongation factor complex"/>
    <property type="evidence" value="ECO:0007669"/>
    <property type="project" value="InterPro"/>
</dbReference>
<evidence type="ECO:0000313" key="4">
    <source>
        <dbReference type="Proteomes" id="UP001139887"/>
    </source>
</evidence>